<dbReference type="RefSeq" id="WP_381246811.1">
    <property type="nucleotide sequence ID" value="NZ_JBHTBI010000001.1"/>
</dbReference>
<comment type="caution">
    <text evidence="1">The sequence shown here is derived from an EMBL/GenBank/DDBJ whole genome shotgun (WGS) entry which is preliminary data.</text>
</comment>
<proteinExistence type="predicted"/>
<dbReference type="Proteomes" id="UP001596957">
    <property type="component" value="Unassembled WGS sequence"/>
</dbReference>
<keyword evidence="2" id="KW-1185">Reference proteome</keyword>
<sequence>MAVFGRKKEEPVIEPVPWDHPGWFTVGEVLRPAALRRKAVTGDLAVRVATAHAGVRYFAPSVLVSRAGEEVPSYELYDATEPGNLLCALAAAKGGVRYRVTDGQGRELGLVHRTPAAKRTIQHSWWLQQPGHPDIVARYHWAKGTAKEIATRGKEKAVRGAGQLVEGVVDSVLSFGAEGGDQRSSYTSKPVTWRADGEEEDVALTSGHVEGVRTYLPRASWLDRRLAFALAVLRDA</sequence>
<reference evidence="2" key="1">
    <citation type="journal article" date="2019" name="Int. J. Syst. Evol. Microbiol.">
        <title>The Global Catalogue of Microorganisms (GCM) 10K type strain sequencing project: providing services to taxonomists for standard genome sequencing and annotation.</title>
        <authorList>
            <consortium name="The Broad Institute Genomics Platform"/>
            <consortium name="The Broad Institute Genome Sequencing Center for Infectious Disease"/>
            <person name="Wu L."/>
            <person name="Ma J."/>
        </authorList>
    </citation>
    <scope>NUCLEOTIDE SEQUENCE [LARGE SCALE GENOMIC DNA]</scope>
    <source>
        <strain evidence="2">CGMCC 4.7198</strain>
    </source>
</reference>
<evidence type="ECO:0000313" key="2">
    <source>
        <dbReference type="Proteomes" id="UP001596957"/>
    </source>
</evidence>
<dbReference type="EMBL" id="JBHTEC010000001">
    <property type="protein sequence ID" value="MFD0282166.1"/>
    <property type="molecule type" value="Genomic_DNA"/>
</dbReference>
<name>A0ABW2VCC2_9ACTN</name>
<accession>A0ABW2VCC2</accession>
<organism evidence="1 2">
    <name type="scientific">Streptomyces lutosisoli</name>
    <dbReference type="NCBI Taxonomy" id="2665721"/>
    <lineage>
        <taxon>Bacteria</taxon>
        <taxon>Bacillati</taxon>
        <taxon>Actinomycetota</taxon>
        <taxon>Actinomycetes</taxon>
        <taxon>Kitasatosporales</taxon>
        <taxon>Streptomycetaceae</taxon>
        <taxon>Streptomyces</taxon>
    </lineage>
</organism>
<protein>
    <submittedName>
        <fullName evidence="1">Uncharacterized protein</fullName>
    </submittedName>
</protein>
<gene>
    <name evidence="1" type="ORF">ACFQZP_10790</name>
</gene>
<evidence type="ECO:0000313" key="1">
    <source>
        <dbReference type="EMBL" id="MFD0282166.1"/>
    </source>
</evidence>